<feature type="transmembrane region" description="Helical" evidence="3">
    <location>
        <begin position="334"/>
        <end position="359"/>
    </location>
</feature>
<dbReference type="PANTHER" id="PTHR11360:SF319">
    <property type="entry name" value="MAJOR FACILITATOR SUPERFAMILY (MFS) PROFILE DOMAIN-CONTAINING PROTEIN"/>
    <property type="match status" value="1"/>
</dbReference>
<reference evidence="5 6" key="1">
    <citation type="submission" date="2018-11" db="EMBL/GenBank/DDBJ databases">
        <title>Genome assembly of Steccherinum ochraceum LE-BIN_3174, the white-rot fungus of the Steccherinaceae family (The Residual Polyporoid clade, Polyporales, Basidiomycota).</title>
        <authorList>
            <person name="Fedorova T.V."/>
            <person name="Glazunova O.A."/>
            <person name="Landesman E.O."/>
            <person name="Moiseenko K.V."/>
            <person name="Psurtseva N.V."/>
            <person name="Savinova O.S."/>
            <person name="Shakhova N.V."/>
            <person name="Tyazhelova T.V."/>
            <person name="Vasina D.V."/>
        </authorList>
    </citation>
    <scope>NUCLEOTIDE SEQUENCE [LARGE SCALE GENOMIC DNA]</scope>
    <source>
        <strain evidence="5 6">LE-BIN_3174</strain>
    </source>
</reference>
<dbReference type="Gene3D" id="1.20.1250.20">
    <property type="entry name" value="MFS general substrate transporter like domains"/>
    <property type="match status" value="2"/>
</dbReference>
<evidence type="ECO:0000313" key="6">
    <source>
        <dbReference type="Proteomes" id="UP000292702"/>
    </source>
</evidence>
<feature type="transmembrane region" description="Helical" evidence="3">
    <location>
        <begin position="279"/>
        <end position="298"/>
    </location>
</feature>
<evidence type="ECO:0000256" key="2">
    <source>
        <dbReference type="ARBA" id="ARBA00006727"/>
    </source>
</evidence>
<feature type="transmembrane region" description="Helical" evidence="3">
    <location>
        <begin position="398"/>
        <end position="419"/>
    </location>
</feature>
<dbReference type="SUPFAM" id="SSF103473">
    <property type="entry name" value="MFS general substrate transporter"/>
    <property type="match status" value="1"/>
</dbReference>
<dbReference type="Proteomes" id="UP000292702">
    <property type="component" value="Unassembled WGS sequence"/>
</dbReference>
<dbReference type="InterPro" id="IPR036259">
    <property type="entry name" value="MFS_trans_sf"/>
</dbReference>
<accession>A0A4R0RBI7</accession>
<feature type="transmembrane region" description="Helical" evidence="3">
    <location>
        <begin position="40"/>
        <end position="61"/>
    </location>
</feature>
<sequence length="432" mass="46539">MDAKLKNDIADVHDAESKISKDQSDESIGIDQYPEGGRDAVMTVVGALLSNFVQFGVVNLIGPLQAHYSANQLKGMSESKISWIGTFLLFFYFFTAAPIGRVFDSTGPTVLLTVGSVLTVFGLMMVSLCKEYYQFFLAEGLILGVGTALVFYPALNAIAHFYSKKRGTMMGLTTAGSSIGAIVFPIAFNKLIPTVGFPWAVRIIGFICLALLVPMVLLIKSRLPRREFGGLSSVIDFSGLRETTYTLFVVGAMITGLGLYNPYFYSQTFSEDHGYSDNVSDYIVAIMNAGSLFGRIIPGIIADRFGVVTLMAFLCTCSAVILLCWIAVSGPAGLIIWGIFYGFCSGSFLSLAPACIARFTTDMTAYGGRCGVFFGMISFATLVSAPIAGALLDHDSGSFNHMIIFSGVVYLAGAVFFWAARISGNSRLMVTF</sequence>
<dbReference type="GO" id="GO:0016020">
    <property type="term" value="C:membrane"/>
    <property type="evidence" value="ECO:0007669"/>
    <property type="project" value="UniProtKB-SubCell"/>
</dbReference>
<dbReference type="PROSITE" id="PS50850">
    <property type="entry name" value="MFS"/>
    <property type="match status" value="1"/>
</dbReference>
<protein>
    <recommendedName>
        <fullName evidence="4">Major facilitator superfamily (MFS) profile domain-containing protein</fullName>
    </recommendedName>
</protein>
<evidence type="ECO:0000256" key="1">
    <source>
        <dbReference type="ARBA" id="ARBA00004141"/>
    </source>
</evidence>
<comment type="similarity">
    <text evidence="2">Belongs to the major facilitator superfamily. Monocarboxylate porter (TC 2.A.1.13) family.</text>
</comment>
<dbReference type="OrthoDB" id="6509908at2759"/>
<feature type="domain" description="Major facilitator superfamily (MFS) profile" evidence="4">
    <location>
        <begin position="39"/>
        <end position="425"/>
    </location>
</feature>
<dbReference type="AlphaFoldDB" id="A0A4R0RBI7"/>
<feature type="transmembrane region" description="Helical" evidence="3">
    <location>
        <begin position="134"/>
        <end position="155"/>
    </location>
</feature>
<feature type="transmembrane region" description="Helical" evidence="3">
    <location>
        <begin position="167"/>
        <end position="187"/>
    </location>
</feature>
<dbReference type="InterPro" id="IPR020846">
    <property type="entry name" value="MFS_dom"/>
</dbReference>
<name>A0A4R0RBI7_9APHY</name>
<proteinExistence type="inferred from homology"/>
<feature type="transmembrane region" description="Helical" evidence="3">
    <location>
        <begin position="81"/>
        <end position="103"/>
    </location>
</feature>
<gene>
    <name evidence="5" type="ORF">EIP91_002744</name>
</gene>
<dbReference type="GO" id="GO:0022857">
    <property type="term" value="F:transmembrane transporter activity"/>
    <property type="evidence" value="ECO:0007669"/>
    <property type="project" value="InterPro"/>
</dbReference>
<evidence type="ECO:0000256" key="3">
    <source>
        <dbReference type="SAM" id="Phobius"/>
    </source>
</evidence>
<keyword evidence="3" id="KW-0812">Transmembrane</keyword>
<keyword evidence="6" id="KW-1185">Reference proteome</keyword>
<feature type="transmembrane region" description="Helical" evidence="3">
    <location>
        <begin position="371"/>
        <end position="392"/>
    </location>
</feature>
<feature type="transmembrane region" description="Helical" evidence="3">
    <location>
        <begin position="110"/>
        <end position="128"/>
    </location>
</feature>
<feature type="transmembrane region" description="Helical" evidence="3">
    <location>
        <begin position="305"/>
        <end position="328"/>
    </location>
</feature>
<evidence type="ECO:0000313" key="5">
    <source>
        <dbReference type="EMBL" id="TCD65380.1"/>
    </source>
</evidence>
<feature type="transmembrane region" description="Helical" evidence="3">
    <location>
        <begin position="199"/>
        <end position="219"/>
    </location>
</feature>
<organism evidence="5 6">
    <name type="scientific">Steccherinum ochraceum</name>
    <dbReference type="NCBI Taxonomy" id="92696"/>
    <lineage>
        <taxon>Eukaryota</taxon>
        <taxon>Fungi</taxon>
        <taxon>Dikarya</taxon>
        <taxon>Basidiomycota</taxon>
        <taxon>Agaricomycotina</taxon>
        <taxon>Agaricomycetes</taxon>
        <taxon>Polyporales</taxon>
        <taxon>Steccherinaceae</taxon>
        <taxon>Steccherinum</taxon>
    </lineage>
</organism>
<keyword evidence="3" id="KW-1133">Transmembrane helix</keyword>
<dbReference type="EMBL" id="RWJN01000184">
    <property type="protein sequence ID" value="TCD65380.1"/>
    <property type="molecule type" value="Genomic_DNA"/>
</dbReference>
<dbReference type="InterPro" id="IPR050327">
    <property type="entry name" value="Proton-linked_MCT"/>
</dbReference>
<comment type="subcellular location">
    <subcellularLocation>
        <location evidence="1">Membrane</location>
        <topology evidence="1">Multi-pass membrane protein</topology>
    </subcellularLocation>
</comment>
<evidence type="ECO:0000259" key="4">
    <source>
        <dbReference type="PROSITE" id="PS50850"/>
    </source>
</evidence>
<dbReference type="PANTHER" id="PTHR11360">
    <property type="entry name" value="MONOCARBOXYLATE TRANSPORTER"/>
    <property type="match status" value="1"/>
</dbReference>
<comment type="caution">
    <text evidence="5">The sequence shown here is derived from an EMBL/GenBank/DDBJ whole genome shotgun (WGS) entry which is preliminary data.</text>
</comment>
<feature type="transmembrane region" description="Helical" evidence="3">
    <location>
        <begin position="240"/>
        <end position="259"/>
    </location>
</feature>
<keyword evidence="3" id="KW-0472">Membrane</keyword>
<dbReference type="Pfam" id="PF07690">
    <property type="entry name" value="MFS_1"/>
    <property type="match status" value="1"/>
</dbReference>
<dbReference type="InterPro" id="IPR011701">
    <property type="entry name" value="MFS"/>
</dbReference>